<proteinExistence type="predicted"/>
<sequence>MPSTSNNLHEPNLDNDEADPEQEFVFPPYAAGEDTPHDPTGLDGWDSIPWTVEGKPHRRLQPLDYLLTQEIRTTHRKNLANTQNNKWNETMPQLFAAYLWLKEKTGNWTFTSSSFASFVHIFCKCQPTDRKSRQWIDCVDLVVHPANLQPVFPCA</sequence>
<dbReference type="Proteomes" id="UP000235392">
    <property type="component" value="Unassembled WGS sequence"/>
</dbReference>
<organism evidence="2 3">
    <name type="scientific">Puccinia coronata f. sp. avenae</name>
    <dbReference type="NCBI Taxonomy" id="200324"/>
    <lineage>
        <taxon>Eukaryota</taxon>
        <taxon>Fungi</taxon>
        <taxon>Dikarya</taxon>
        <taxon>Basidiomycota</taxon>
        <taxon>Pucciniomycotina</taxon>
        <taxon>Pucciniomycetes</taxon>
        <taxon>Pucciniales</taxon>
        <taxon>Pucciniaceae</taxon>
        <taxon>Puccinia</taxon>
    </lineage>
</organism>
<accession>A0A2N5TCB8</accession>
<dbReference type="EMBL" id="PGCI01000642">
    <property type="protein sequence ID" value="PLW23119.1"/>
    <property type="molecule type" value="Genomic_DNA"/>
</dbReference>
<name>A0A2N5TCB8_9BASI</name>
<gene>
    <name evidence="2" type="ORF">PCASD_15241</name>
</gene>
<evidence type="ECO:0000256" key="1">
    <source>
        <dbReference type="SAM" id="MobiDB-lite"/>
    </source>
</evidence>
<feature type="region of interest" description="Disordered" evidence="1">
    <location>
        <begin position="1"/>
        <end position="45"/>
    </location>
</feature>
<comment type="caution">
    <text evidence="2">The sequence shown here is derived from an EMBL/GenBank/DDBJ whole genome shotgun (WGS) entry which is preliminary data.</text>
</comment>
<protein>
    <recommendedName>
        <fullName evidence="4">CxC1-like cysteine cluster associated with KDZ transposases domain-containing protein</fullName>
    </recommendedName>
</protein>
<evidence type="ECO:0000313" key="2">
    <source>
        <dbReference type="EMBL" id="PLW23119.1"/>
    </source>
</evidence>
<reference evidence="2 3" key="1">
    <citation type="submission" date="2017-11" db="EMBL/GenBank/DDBJ databases">
        <title>De novo assembly and phasing of dikaryotic genomes from two isolates of Puccinia coronata f. sp. avenae, the causal agent of oat crown rust.</title>
        <authorList>
            <person name="Miller M.E."/>
            <person name="Zhang Y."/>
            <person name="Omidvar V."/>
            <person name="Sperschneider J."/>
            <person name="Schwessinger B."/>
            <person name="Raley C."/>
            <person name="Palmer J.M."/>
            <person name="Garnica D."/>
            <person name="Upadhyaya N."/>
            <person name="Rathjen J."/>
            <person name="Taylor J.M."/>
            <person name="Park R.F."/>
            <person name="Dodds P.N."/>
            <person name="Hirsch C.D."/>
            <person name="Kianian S.F."/>
            <person name="Figueroa M."/>
        </authorList>
    </citation>
    <scope>NUCLEOTIDE SEQUENCE [LARGE SCALE GENOMIC DNA]</scope>
    <source>
        <strain evidence="2">12SD80</strain>
    </source>
</reference>
<dbReference type="AlphaFoldDB" id="A0A2N5TCB8"/>
<evidence type="ECO:0008006" key="4">
    <source>
        <dbReference type="Google" id="ProtNLM"/>
    </source>
</evidence>
<evidence type="ECO:0000313" key="3">
    <source>
        <dbReference type="Proteomes" id="UP000235392"/>
    </source>
</evidence>
<feature type="compositionally biased region" description="Acidic residues" evidence="1">
    <location>
        <begin position="13"/>
        <end position="22"/>
    </location>
</feature>